<evidence type="ECO:0000256" key="4">
    <source>
        <dbReference type="ARBA" id="ARBA00022741"/>
    </source>
</evidence>
<dbReference type="PROSITE" id="PS00211">
    <property type="entry name" value="ABC_TRANSPORTER_1"/>
    <property type="match status" value="1"/>
</dbReference>
<evidence type="ECO:0000259" key="6">
    <source>
        <dbReference type="PROSITE" id="PS50893"/>
    </source>
</evidence>
<dbReference type="InterPro" id="IPR008995">
    <property type="entry name" value="Mo/tungstate-bd_C_term_dom"/>
</dbReference>
<protein>
    <submittedName>
        <fullName evidence="7">Sulfate ABC transporter ATP-binding protein</fullName>
    </submittedName>
</protein>
<accession>A0A1D9I1R6</accession>
<organism evidence="7 8">
    <name type="scientific">Cupriavidus malaysiensis</name>
    <dbReference type="NCBI Taxonomy" id="367825"/>
    <lineage>
        <taxon>Bacteria</taxon>
        <taxon>Pseudomonadati</taxon>
        <taxon>Pseudomonadota</taxon>
        <taxon>Betaproteobacteria</taxon>
        <taxon>Burkholderiales</taxon>
        <taxon>Burkholderiaceae</taxon>
        <taxon>Cupriavidus</taxon>
    </lineage>
</organism>
<evidence type="ECO:0000256" key="3">
    <source>
        <dbReference type="ARBA" id="ARBA00022519"/>
    </source>
</evidence>
<dbReference type="RefSeq" id="WP_071069219.1">
    <property type="nucleotide sequence ID" value="NZ_CP017754.1"/>
</dbReference>
<keyword evidence="4" id="KW-0547">Nucleotide-binding</keyword>
<dbReference type="NCBIfam" id="TIGR03265">
    <property type="entry name" value="PhnT2"/>
    <property type="match status" value="1"/>
</dbReference>
<gene>
    <name evidence="7" type="ORF">BKK80_09585</name>
</gene>
<dbReference type="Pfam" id="PF00005">
    <property type="entry name" value="ABC_tran"/>
    <property type="match status" value="1"/>
</dbReference>
<dbReference type="InterPro" id="IPR017871">
    <property type="entry name" value="ABC_transporter-like_CS"/>
</dbReference>
<dbReference type="PANTHER" id="PTHR42781">
    <property type="entry name" value="SPERMIDINE/PUTRESCINE IMPORT ATP-BINDING PROTEIN POTA"/>
    <property type="match status" value="1"/>
</dbReference>
<evidence type="ECO:0000256" key="5">
    <source>
        <dbReference type="ARBA" id="ARBA00022840"/>
    </source>
</evidence>
<feature type="domain" description="ABC transporter" evidence="6">
    <location>
        <begin position="18"/>
        <end position="248"/>
    </location>
</feature>
<dbReference type="InterPro" id="IPR003439">
    <property type="entry name" value="ABC_transporter-like_ATP-bd"/>
</dbReference>
<keyword evidence="5 7" id="KW-0067">ATP-binding</keyword>
<evidence type="ECO:0000256" key="1">
    <source>
        <dbReference type="ARBA" id="ARBA00022448"/>
    </source>
</evidence>
<keyword evidence="2" id="KW-1003">Cell membrane</keyword>
<dbReference type="InterPro" id="IPR003593">
    <property type="entry name" value="AAA+_ATPase"/>
</dbReference>
<dbReference type="SUPFAM" id="SSF50331">
    <property type="entry name" value="MOP-like"/>
    <property type="match status" value="1"/>
</dbReference>
<sequence length="362" mass="38531">MSQPPNAPQAGTASPAFLSVRGISRRFGAFTALDGVSLDVAQGEFVCLLGPSGCGKTTLLRIVAGLEDCDGGQILAGGRDITQAPPRERDYGIVFQSYALFPNLTVAQNVAYGLDSRNTDRARLRARVAEMLALVGLAGSEEKYPAQLSGGQQQRVALARALAPAPSLLLLDEPMSALDAQVREHLRVELRRLQRKLNVTTVMVTHDQDEAMAMADRIAVMSNGRIEQTGAPQDIYAAPATAFVAGFVGQANWLPLEHAGDGSLRLAGQPLQLCPAQAAPRGRARLFCRPEAVTLNAPEGMPNRHLARITDQLYLGSRSRVTLALDGLEDTPVVAEVPSAALPAGGGKLWIALQRDGLRVYA</sequence>
<proteinExistence type="predicted"/>
<keyword evidence="8" id="KW-1185">Reference proteome</keyword>
<evidence type="ECO:0000313" key="7">
    <source>
        <dbReference type="EMBL" id="AOZ06057.1"/>
    </source>
</evidence>
<dbReference type="Gene3D" id="3.40.50.300">
    <property type="entry name" value="P-loop containing nucleotide triphosphate hydrolases"/>
    <property type="match status" value="1"/>
</dbReference>
<keyword evidence="1" id="KW-0813">Transport</keyword>
<dbReference type="InterPro" id="IPR013611">
    <property type="entry name" value="Transp-assoc_OB_typ2"/>
</dbReference>
<dbReference type="EMBL" id="CP017754">
    <property type="protein sequence ID" value="AOZ06057.1"/>
    <property type="molecule type" value="Genomic_DNA"/>
</dbReference>
<dbReference type="Proteomes" id="UP000177515">
    <property type="component" value="Chromosome 1"/>
</dbReference>
<dbReference type="InterPro" id="IPR027417">
    <property type="entry name" value="P-loop_NTPase"/>
</dbReference>
<dbReference type="Pfam" id="PF08402">
    <property type="entry name" value="TOBE_2"/>
    <property type="match status" value="1"/>
</dbReference>
<evidence type="ECO:0000313" key="8">
    <source>
        <dbReference type="Proteomes" id="UP000177515"/>
    </source>
</evidence>
<dbReference type="PROSITE" id="PS50893">
    <property type="entry name" value="ABC_TRANSPORTER_2"/>
    <property type="match status" value="1"/>
</dbReference>
<keyword evidence="3" id="KW-0997">Cell inner membrane</keyword>
<keyword evidence="3" id="KW-0472">Membrane</keyword>
<dbReference type="SUPFAM" id="SSF52540">
    <property type="entry name" value="P-loop containing nucleoside triphosphate hydrolases"/>
    <property type="match status" value="1"/>
</dbReference>
<reference evidence="7 8" key="1">
    <citation type="submission" date="2016-10" db="EMBL/GenBank/DDBJ databases">
        <title>Complete genome sequences of three Cupriavidus strains isolated from various Malaysian environments.</title>
        <authorList>
            <person name="Abdullah A.A.-A."/>
            <person name="Shafie N.A.H."/>
            <person name="Lau N.S."/>
        </authorList>
    </citation>
    <scope>NUCLEOTIDE SEQUENCE [LARGE SCALE GENOMIC DNA]</scope>
    <source>
        <strain evidence="7 8">USMAA1020</strain>
    </source>
</reference>
<dbReference type="InterPro" id="IPR050093">
    <property type="entry name" value="ABC_SmlMolc_Importer"/>
</dbReference>
<dbReference type="SMART" id="SM00382">
    <property type="entry name" value="AAA"/>
    <property type="match status" value="1"/>
</dbReference>
<evidence type="ECO:0000256" key="2">
    <source>
        <dbReference type="ARBA" id="ARBA00022475"/>
    </source>
</evidence>
<dbReference type="PANTHER" id="PTHR42781:SF4">
    <property type="entry name" value="SPERMIDINE_PUTRESCINE IMPORT ATP-BINDING PROTEIN POTA"/>
    <property type="match status" value="1"/>
</dbReference>
<dbReference type="GO" id="GO:0005524">
    <property type="term" value="F:ATP binding"/>
    <property type="evidence" value="ECO:0007669"/>
    <property type="project" value="UniProtKB-KW"/>
</dbReference>
<dbReference type="InterPro" id="IPR017666">
    <property type="entry name" value="AminoethylPonate_ABC_PhnT2"/>
</dbReference>
<name>A0A1D9I1R6_9BURK</name>